<comment type="caution">
    <text evidence="1">The sequence shown here is derived from an EMBL/GenBank/DDBJ whole genome shotgun (WGS) entry which is preliminary data.</text>
</comment>
<dbReference type="OrthoDB" id="3034847at2"/>
<accession>A0A4Y8QAI3</accession>
<dbReference type="EMBL" id="MYFO01000001">
    <property type="protein sequence ID" value="TFE91835.1"/>
    <property type="molecule type" value="Genomic_DNA"/>
</dbReference>
<dbReference type="AlphaFoldDB" id="A0A4Y8QAI3"/>
<proteinExistence type="predicted"/>
<name>A0A4Y8QAI3_9BACL</name>
<protein>
    <recommendedName>
        <fullName evidence="3">Apea-like HEPN domain-containing protein</fullName>
    </recommendedName>
</protein>
<evidence type="ECO:0008006" key="3">
    <source>
        <dbReference type="Google" id="ProtNLM"/>
    </source>
</evidence>
<dbReference type="RefSeq" id="WP_134748730.1">
    <property type="nucleotide sequence ID" value="NZ_MYFO02000001.1"/>
</dbReference>
<sequence>MKMYNLSVPLDYTRMGFLDEPDFTTDLVIRFAEQITDTLTLVITKGDFKTSETCTIEVIERENNVFFEVSNMFADNKNYAVDLATKLLNHYVPALSFMIQQQNDNQHRFHTQLGFNPRNIIVTEYNYKKYDEFTQKFRKEIDADGNVTIHLQSSILFIDSAHSVLTATFQTSTFPQIYRAAANDTDVNFMLNSFYRALGFQDYISKFFNLFIIIESLERDYSQLIEAKKVFQPDQAKQIVESFNAIIQTHTSNKDYRLRIGSIVSNAVKNMTDKPRSAKLVLILKDYFGIKEIKKGAIQYEITDTVVEGWLSIRNGLFHAKNLGEAEKEKLRNLTNQLLVLCETIIGKIIDRHSETK</sequence>
<organism evidence="1 2">
    <name type="scientific">Paenibacillus athensensis</name>
    <dbReference type="NCBI Taxonomy" id="1967502"/>
    <lineage>
        <taxon>Bacteria</taxon>
        <taxon>Bacillati</taxon>
        <taxon>Bacillota</taxon>
        <taxon>Bacilli</taxon>
        <taxon>Bacillales</taxon>
        <taxon>Paenibacillaceae</taxon>
        <taxon>Paenibacillus</taxon>
    </lineage>
</organism>
<dbReference type="Proteomes" id="UP000298246">
    <property type="component" value="Unassembled WGS sequence"/>
</dbReference>
<keyword evidence="2" id="KW-1185">Reference proteome</keyword>
<reference evidence="1 2" key="1">
    <citation type="submission" date="2017-03" db="EMBL/GenBank/DDBJ databases">
        <title>Isolation of Levoglucosan Utilizing Bacteria.</title>
        <authorList>
            <person name="Arya A.S."/>
        </authorList>
    </citation>
    <scope>NUCLEOTIDE SEQUENCE [LARGE SCALE GENOMIC DNA]</scope>
    <source>
        <strain evidence="1 2">MEC069</strain>
    </source>
</reference>
<evidence type="ECO:0000313" key="2">
    <source>
        <dbReference type="Proteomes" id="UP000298246"/>
    </source>
</evidence>
<gene>
    <name evidence="1" type="ORF">B5M42_00930</name>
</gene>
<evidence type="ECO:0000313" key="1">
    <source>
        <dbReference type="EMBL" id="TFE91835.1"/>
    </source>
</evidence>